<reference evidence="6" key="2">
    <citation type="submission" date="2014-02" db="EMBL/GenBank/DDBJ databases">
        <title>Draft Genome Sequence of extremely halophilic bacteria Halorhodospira halochloris.</title>
        <authorList>
            <person name="Singh K.S."/>
        </authorList>
    </citation>
    <scope>NUCLEOTIDE SEQUENCE [LARGE SCALE GENOMIC DNA]</scope>
    <source>
        <strain evidence="6">A</strain>
    </source>
</reference>
<evidence type="ECO:0000259" key="4">
    <source>
        <dbReference type="PROSITE" id="PS51084"/>
    </source>
</evidence>
<dbReference type="Pfam" id="PF01230">
    <property type="entry name" value="HIT"/>
    <property type="match status" value="1"/>
</dbReference>
<evidence type="ECO:0000313" key="6">
    <source>
        <dbReference type="Proteomes" id="UP000019442"/>
    </source>
</evidence>
<dbReference type="KEGG" id="hhc:M911_05150"/>
<dbReference type="CDD" id="cd01276">
    <property type="entry name" value="PKCI_related"/>
    <property type="match status" value="1"/>
</dbReference>
<evidence type="ECO:0000256" key="2">
    <source>
        <dbReference type="PIRSR" id="PIRSR601310-3"/>
    </source>
</evidence>
<accession>W8KHN5</accession>
<dbReference type="InterPro" id="IPR036265">
    <property type="entry name" value="HIT-like_sf"/>
</dbReference>
<proteinExistence type="predicted"/>
<dbReference type="GO" id="GO:0003824">
    <property type="term" value="F:catalytic activity"/>
    <property type="evidence" value="ECO:0007669"/>
    <property type="project" value="InterPro"/>
</dbReference>
<dbReference type="AlphaFoldDB" id="W8KHN5"/>
<dbReference type="PANTHER" id="PTHR23089">
    <property type="entry name" value="HISTIDINE TRIAD HIT PROTEIN"/>
    <property type="match status" value="1"/>
</dbReference>
<dbReference type="InterPro" id="IPR019808">
    <property type="entry name" value="Histidine_triad_CS"/>
</dbReference>
<feature type="active site" description="Tele-AMP-histidine intermediate" evidence="1">
    <location>
        <position position="100"/>
    </location>
</feature>
<evidence type="ECO:0000256" key="3">
    <source>
        <dbReference type="PROSITE-ProRule" id="PRU00464"/>
    </source>
</evidence>
<dbReference type="EMBL" id="CP007268">
    <property type="protein sequence ID" value="AHK78658.1"/>
    <property type="molecule type" value="Genomic_DNA"/>
</dbReference>
<dbReference type="PRINTS" id="PR00332">
    <property type="entry name" value="HISTRIAD"/>
</dbReference>
<sequence>MTDCIFCKIAEGTIPADKVYEDELVVAFRDLNPKAPVHVLVIPRKHIATLNDLTEEDHAVLARLQWVATRVAQQEGIAEDGYRTVMNCNADGGQSVYHVHLHVLGGRQMEWPPG</sequence>
<dbReference type="PROSITE" id="PS00892">
    <property type="entry name" value="HIT_1"/>
    <property type="match status" value="1"/>
</dbReference>
<reference evidence="5 6" key="1">
    <citation type="journal article" date="2014" name="J Genomics">
        <title>Draft Genome Sequence of the Extremely Halophilic Phototrophic Purple Sulfur Bacterium Halorhodospira halochloris.</title>
        <authorList>
            <person name="Singh K.S."/>
            <person name="Kirksey J."/>
            <person name="Hoff W.D."/>
            <person name="Deole R."/>
        </authorList>
    </citation>
    <scope>NUCLEOTIDE SEQUENCE [LARGE SCALE GENOMIC DNA]</scope>
    <source>
        <strain evidence="5 6">A</strain>
    </source>
</reference>
<dbReference type="InterPro" id="IPR001310">
    <property type="entry name" value="Histidine_triad_HIT"/>
</dbReference>
<gene>
    <name evidence="5" type="ORF">M911_05150</name>
</gene>
<organism evidence="5 6">
    <name type="scientific">Ectothiorhodospira haloalkaliphila</name>
    <dbReference type="NCBI Taxonomy" id="421628"/>
    <lineage>
        <taxon>Bacteria</taxon>
        <taxon>Pseudomonadati</taxon>
        <taxon>Pseudomonadota</taxon>
        <taxon>Gammaproteobacteria</taxon>
        <taxon>Chromatiales</taxon>
        <taxon>Ectothiorhodospiraceae</taxon>
        <taxon>Ectothiorhodospira</taxon>
    </lineage>
</organism>
<dbReference type="SUPFAM" id="SSF54197">
    <property type="entry name" value="HIT-like"/>
    <property type="match status" value="1"/>
</dbReference>
<dbReference type="HOGENOM" id="CLU_056776_8_1_6"/>
<evidence type="ECO:0000256" key="1">
    <source>
        <dbReference type="PIRSR" id="PIRSR601310-1"/>
    </source>
</evidence>
<name>W8KHN5_9GAMM</name>
<feature type="domain" description="HIT" evidence="4">
    <location>
        <begin position="5"/>
        <end position="114"/>
    </location>
</feature>
<protein>
    <submittedName>
        <fullName evidence="5">Zinc-binding protein</fullName>
    </submittedName>
</protein>
<evidence type="ECO:0000313" key="5">
    <source>
        <dbReference type="EMBL" id="AHK78658.1"/>
    </source>
</evidence>
<keyword evidence="6" id="KW-1185">Reference proteome</keyword>
<dbReference type="InterPro" id="IPR011146">
    <property type="entry name" value="HIT-like"/>
</dbReference>
<dbReference type="PROSITE" id="PS51084">
    <property type="entry name" value="HIT_2"/>
    <property type="match status" value="1"/>
</dbReference>
<dbReference type="Proteomes" id="UP000019442">
    <property type="component" value="Chromosome"/>
</dbReference>
<dbReference type="PATRIC" id="fig|1354791.3.peg.1468"/>
<dbReference type="Gene3D" id="3.30.428.10">
    <property type="entry name" value="HIT-like"/>
    <property type="match status" value="1"/>
</dbReference>
<feature type="short sequence motif" description="Histidine triad motif" evidence="2 3">
    <location>
        <begin position="98"/>
        <end position="102"/>
    </location>
</feature>
<dbReference type="RefSeq" id="WP_025281039.1">
    <property type="nucleotide sequence ID" value="NZ_CP007268.1"/>
</dbReference>
<dbReference type="OrthoDB" id="9784774at2"/>